<dbReference type="Proteomes" id="UP000054007">
    <property type="component" value="Unassembled WGS sequence"/>
</dbReference>
<evidence type="ECO:0000313" key="3">
    <source>
        <dbReference type="Proteomes" id="UP000054007"/>
    </source>
</evidence>
<organism evidence="2 3">
    <name type="scientific">Cylindrobasidium torrendii FP15055 ss-10</name>
    <dbReference type="NCBI Taxonomy" id="1314674"/>
    <lineage>
        <taxon>Eukaryota</taxon>
        <taxon>Fungi</taxon>
        <taxon>Dikarya</taxon>
        <taxon>Basidiomycota</taxon>
        <taxon>Agaricomycotina</taxon>
        <taxon>Agaricomycetes</taxon>
        <taxon>Agaricomycetidae</taxon>
        <taxon>Agaricales</taxon>
        <taxon>Marasmiineae</taxon>
        <taxon>Physalacriaceae</taxon>
        <taxon>Cylindrobasidium</taxon>
    </lineage>
</organism>
<feature type="region of interest" description="Disordered" evidence="1">
    <location>
        <begin position="1"/>
        <end position="75"/>
    </location>
</feature>
<evidence type="ECO:0000313" key="2">
    <source>
        <dbReference type="EMBL" id="KIY73289.1"/>
    </source>
</evidence>
<feature type="compositionally biased region" description="Polar residues" evidence="1">
    <location>
        <begin position="24"/>
        <end position="41"/>
    </location>
</feature>
<accession>A0A0D7BSZ8</accession>
<proteinExistence type="predicted"/>
<dbReference type="AlphaFoldDB" id="A0A0D7BSZ8"/>
<name>A0A0D7BSZ8_9AGAR</name>
<protein>
    <submittedName>
        <fullName evidence="2">Uncharacterized protein</fullName>
    </submittedName>
</protein>
<feature type="compositionally biased region" description="Low complexity" evidence="1">
    <location>
        <begin position="46"/>
        <end position="75"/>
    </location>
</feature>
<evidence type="ECO:0000256" key="1">
    <source>
        <dbReference type="SAM" id="MobiDB-lite"/>
    </source>
</evidence>
<keyword evidence="3" id="KW-1185">Reference proteome</keyword>
<gene>
    <name evidence="2" type="ORF">CYLTODRAFT_417250</name>
</gene>
<sequence>MAKTASQPRKATAATKPYARPSRKTPNSSALPAGTPSSSESAGRPTTRSQTTTTSKSKAVPPKAKAKTAGKVGSKSKLPFKKVTEKIDLSTRDYSFGWPLNVDTLIKEGLEIYPHTASARKQATQDYQLSVAAWMVDIQLVGKLAPLGILGQLHLVEATPSEEDPDDTAWFLAIGSTHEDHEWDPPTSKKVIREAQKVLGYDDEPFWAMLVW</sequence>
<reference evidence="2 3" key="1">
    <citation type="journal article" date="2015" name="Fungal Genet. Biol.">
        <title>Evolution of novel wood decay mechanisms in Agaricales revealed by the genome sequences of Fistulina hepatica and Cylindrobasidium torrendii.</title>
        <authorList>
            <person name="Floudas D."/>
            <person name="Held B.W."/>
            <person name="Riley R."/>
            <person name="Nagy L.G."/>
            <person name="Koehler G."/>
            <person name="Ransdell A.S."/>
            <person name="Younus H."/>
            <person name="Chow J."/>
            <person name="Chiniquy J."/>
            <person name="Lipzen A."/>
            <person name="Tritt A."/>
            <person name="Sun H."/>
            <person name="Haridas S."/>
            <person name="LaButti K."/>
            <person name="Ohm R.A."/>
            <person name="Kues U."/>
            <person name="Blanchette R.A."/>
            <person name="Grigoriev I.V."/>
            <person name="Minto R.E."/>
            <person name="Hibbett D.S."/>
        </authorList>
    </citation>
    <scope>NUCLEOTIDE SEQUENCE [LARGE SCALE GENOMIC DNA]</scope>
    <source>
        <strain evidence="2 3">FP15055 ss-10</strain>
    </source>
</reference>
<dbReference type="EMBL" id="KN880437">
    <property type="protein sequence ID" value="KIY73289.1"/>
    <property type="molecule type" value="Genomic_DNA"/>
</dbReference>